<dbReference type="OrthoDB" id="8082874at2"/>
<dbReference type="EMBL" id="QZWZ01000056">
    <property type="protein sequence ID" value="RJT28119.1"/>
    <property type="molecule type" value="Genomic_DNA"/>
</dbReference>
<organism evidence="1 2">
    <name type="scientific">Mesorhizobium waimense</name>
    <dbReference type="NCBI Taxonomy" id="1300307"/>
    <lineage>
        <taxon>Bacteria</taxon>
        <taxon>Pseudomonadati</taxon>
        <taxon>Pseudomonadota</taxon>
        <taxon>Alphaproteobacteria</taxon>
        <taxon>Hyphomicrobiales</taxon>
        <taxon>Phyllobacteriaceae</taxon>
        <taxon>Mesorhizobium</taxon>
    </lineage>
</organism>
<proteinExistence type="predicted"/>
<keyword evidence="2" id="KW-1185">Reference proteome</keyword>
<gene>
    <name evidence="1" type="ORF">D3227_35070</name>
</gene>
<reference evidence="1 2" key="1">
    <citation type="submission" date="2018-09" db="EMBL/GenBank/DDBJ databases">
        <title>Mesorhizobium carmichaelinearum sp. nov. isolated from Carmichaelinea spp. root nodules in New Zealand.</title>
        <authorList>
            <person name="De Meyer S.E."/>
        </authorList>
    </citation>
    <scope>NUCLEOTIDE SEQUENCE [LARGE SCALE GENOMIC DNA]</scope>
    <source>
        <strain evidence="1 2">ICMP19557</strain>
    </source>
</reference>
<dbReference type="AlphaFoldDB" id="A0A3A5K6B9"/>
<evidence type="ECO:0000313" key="1">
    <source>
        <dbReference type="EMBL" id="RJT28119.1"/>
    </source>
</evidence>
<sequence length="117" mass="14080">MRDTELTERPGRGWTRWAEGVGEYEIERTWWQARVLHFPKLNVSVWFDGSQMVGLEHWGFREPKWCMRIPPSDWKPMPAGYRLESEQVWLLWHAATGGRQSALRPPIRSYRRCRQRI</sequence>
<protein>
    <submittedName>
        <fullName evidence="1">Uncharacterized protein</fullName>
    </submittedName>
</protein>
<accession>A0A3A5K6B9</accession>
<dbReference type="RefSeq" id="WP_120018706.1">
    <property type="nucleotide sequence ID" value="NZ_QZWZ01000056.1"/>
</dbReference>
<dbReference type="Proteomes" id="UP000272706">
    <property type="component" value="Unassembled WGS sequence"/>
</dbReference>
<evidence type="ECO:0000313" key="2">
    <source>
        <dbReference type="Proteomes" id="UP000272706"/>
    </source>
</evidence>
<name>A0A3A5K6B9_9HYPH</name>
<comment type="caution">
    <text evidence="1">The sequence shown here is derived from an EMBL/GenBank/DDBJ whole genome shotgun (WGS) entry which is preliminary data.</text>
</comment>